<dbReference type="RefSeq" id="WP_344890231.1">
    <property type="nucleotide sequence ID" value="NZ_BAAAZP010000163.1"/>
</dbReference>
<gene>
    <name evidence="1" type="ORF">GCM10022224_078760</name>
</gene>
<evidence type="ECO:0000313" key="2">
    <source>
        <dbReference type="Proteomes" id="UP001500902"/>
    </source>
</evidence>
<accession>A0ABP7D8W6</accession>
<reference evidence="2" key="1">
    <citation type="journal article" date="2019" name="Int. J. Syst. Evol. Microbiol.">
        <title>The Global Catalogue of Microorganisms (GCM) 10K type strain sequencing project: providing services to taxonomists for standard genome sequencing and annotation.</title>
        <authorList>
            <consortium name="The Broad Institute Genomics Platform"/>
            <consortium name="The Broad Institute Genome Sequencing Center for Infectious Disease"/>
            <person name="Wu L."/>
            <person name="Ma J."/>
        </authorList>
    </citation>
    <scope>NUCLEOTIDE SEQUENCE [LARGE SCALE GENOMIC DNA]</scope>
    <source>
        <strain evidence="2">JCM 16904</strain>
    </source>
</reference>
<evidence type="ECO:0000313" key="1">
    <source>
        <dbReference type="EMBL" id="GAA3701099.1"/>
    </source>
</evidence>
<proteinExistence type="predicted"/>
<organism evidence="1 2">
    <name type="scientific">Nonomuraea antimicrobica</name>
    <dbReference type="NCBI Taxonomy" id="561173"/>
    <lineage>
        <taxon>Bacteria</taxon>
        <taxon>Bacillati</taxon>
        <taxon>Actinomycetota</taxon>
        <taxon>Actinomycetes</taxon>
        <taxon>Streptosporangiales</taxon>
        <taxon>Streptosporangiaceae</taxon>
        <taxon>Nonomuraea</taxon>
    </lineage>
</organism>
<protein>
    <submittedName>
        <fullName evidence="1">Uncharacterized protein</fullName>
    </submittedName>
</protein>
<name>A0ABP7D8W6_9ACTN</name>
<dbReference type="Proteomes" id="UP001500902">
    <property type="component" value="Unassembled WGS sequence"/>
</dbReference>
<sequence length="317" mass="34300">MPVGLATKVALGGMAGAGMAGALAPEFLFGVSYLEGDPEKIRAAADVLDEIADAIDRHFHDANDAAERVWRNCSGPAVDEFGRFWAEDFGLAVLAVSVKHRRAAAACRAYADVVEDVNHAIRILCWIMTVDMMFTIGYQVLTWKLLQAIMRKKAILFKLSARRSVALVLPTLAYYLADSTAYALGQVAIPLGFNLAGGIETDLSGNEVRAVDHNLIVFLQHFVANMAFDGVADGGTALMSKVPGLRALGTTYHLPNGMALNTGSFVPRVAASTTYSMAIDAQRGDNPWFGAENGLTKEEMYQKFLIHGTRSFIPRLK</sequence>
<dbReference type="EMBL" id="BAAAZP010000163">
    <property type="protein sequence ID" value="GAA3701099.1"/>
    <property type="molecule type" value="Genomic_DNA"/>
</dbReference>
<keyword evidence="2" id="KW-1185">Reference proteome</keyword>
<comment type="caution">
    <text evidence="1">The sequence shown here is derived from an EMBL/GenBank/DDBJ whole genome shotgun (WGS) entry which is preliminary data.</text>
</comment>